<feature type="region of interest" description="Disordered" evidence="5">
    <location>
        <begin position="348"/>
        <end position="374"/>
    </location>
</feature>
<evidence type="ECO:0000256" key="3">
    <source>
        <dbReference type="ARBA" id="ARBA00022989"/>
    </source>
</evidence>
<dbReference type="AlphaFoldDB" id="A0A834Z0A2"/>
<evidence type="ECO:0000256" key="4">
    <source>
        <dbReference type="ARBA" id="ARBA00023136"/>
    </source>
</evidence>
<feature type="transmembrane region" description="Helical" evidence="6">
    <location>
        <begin position="217"/>
        <end position="237"/>
    </location>
</feature>
<evidence type="ECO:0008006" key="9">
    <source>
        <dbReference type="Google" id="ProtNLM"/>
    </source>
</evidence>
<feature type="transmembrane region" description="Helical" evidence="6">
    <location>
        <begin position="290"/>
        <end position="312"/>
    </location>
</feature>
<dbReference type="Proteomes" id="UP000655225">
    <property type="component" value="Unassembled WGS sequence"/>
</dbReference>
<dbReference type="InterPro" id="IPR037185">
    <property type="entry name" value="EmrE-like"/>
</dbReference>
<dbReference type="InterPro" id="IPR030184">
    <property type="entry name" value="WAT1-related"/>
</dbReference>
<name>A0A834Z0A2_TETSI</name>
<dbReference type="GO" id="GO:0016020">
    <property type="term" value="C:membrane"/>
    <property type="evidence" value="ECO:0007669"/>
    <property type="project" value="InterPro"/>
</dbReference>
<feature type="compositionally biased region" description="Polar residues" evidence="5">
    <location>
        <begin position="352"/>
        <end position="374"/>
    </location>
</feature>
<feature type="transmembrane region" description="Helical" evidence="6">
    <location>
        <begin position="103"/>
        <end position="132"/>
    </location>
</feature>
<protein>
    <recommendedName>
        <fullName evidence="9">WAT1-related protein</fullName>
    </recommendedName>
</protein>
<keyword evidence="4 6" id="KW-0472">Membrane</keyword>
<organism evidence="7 8">
    <name type="scientific">Tetracentron sinense</name>
    <name type="common">Spur-leaf</name>
    <dbReference type="NCBI Taxonomy" id="13715"/>
    <lineage>
        <taxon>Eukaryota</taxon>
        <taxon>Viridiplantae</taxon>
        <taxon>Streptophyta</taxon>
        <taxon>Embryophyta</taxon>
        <taxon>Tracheophyta</taxon>
        <taxon>Spermatophyta</taxon>
        <taxon>Magnoliopsida</taxon>
        <taxon>Trochodendrales</taxon>
        <taxon>Trochodendraceae</taxon>
        <taxon>Tetracentron</taxon>
    </lineage>
</organism>
<dbReference type="GO" id="GO:0022857">
    <property type="term" value="F:transmembrane transporter activity"/>
    <property type="evidence" value="ECO:0007669"/>
    <property type="project" value="InterPro"/>
</dbReference>
<dbReference type="OrthoDB" id="1728340at2759"/>
<dbReference type="OMA" id="EMVEDCE"/>
<dbReference type="SUPFAM" id="SSF103481">
    <property type="entry name" value="Multidrug resistance efflux transporter EmrE"/>
    <property type="match status" value="1"/>
</dbReference>
<feature type="transmembrane region" description="Helical" evidence="6">
    <location>
        <begin position="41"/>
        <end position="63"/>
    </location>
</feature>
<keyword evidence="3 6" id="KW-1133">Transmembrane helix</keyword>
<feature type="transmembrane region" description="Helical" evidence="6">
    <location>
        <begin position="75"/>
        <end position="97"/>
    </location>
</feature>
<sequence>MGVWSGFWEVLPFTALVMTECTNVGLNTIFKAAMFRGMNQIVFIVYSYALASLILLPSSFIFHRAASRPPLTFSLLCKIFLLSIIGCLMQFCGYTGINYSSPILASAIGNLVPAFTFILAIIFRFCSLLIIVKWVLLYSNESIIEINCVCVKSFSSLTQRMEKLDLRNSSSQAKSMGTIVSISGAFIVTLYKGPPILLTPSASNSNQQLLLSQQSNWVIGGIFLATEYFLYPVWYVFQASIVKEYPVELFLVFFYNFFVAILSAIVSQIIKTNPSAWRVRPDIELIAIVYSGPVYVAMFKPLAIVIAIVMGVMFLGDTLYLGSVVGAIIISIGFYAVMWGKTKEDEIGENSGPGSLESSSQKVPLLQSSKIEEI</sequence>
<comment type="caution">
    <text evidence="7">The sequence shown here is derived from an EMBL/GenBank/DDBJ whole genome shotgun (WGS) entry which is preliminary data.</text>
</comment>
<dbReference type="EMBL" id="JABCRI010000010">
    <property type="protein sequence ID" value="KAF8399294.1"/>
    <property type="molecule type" value="Genomic_DNA"/>
</dbReference>
<evidence type="ECO:0000256" key="2">
    <source>
        <dbReference type="ARBA" id="ARBA00022692"/>
    </source>
</evidence>
<reference evidence="7 8" key="1">
    <citation type="submission" date="2020-04" db="EMBL/GenBank/DDBJ databases">
        <title>Plant Genome Project.</title>
        <authorList>
            <person name="Zhang R.-G."/>
        </authorList>
    </citation>
    <scope>NUCLEOTIDE SEQUENCE [LARGE SCALE GENOMIC DNA]</scope>
    <source>
        <strain evidence="7">YNK0</strain>
        <tissue evidence="7">Leaf</tissue>
    </source>
</reference>
<evidence type="ECO:0000313" key="8">
    <source>
        <dbReference type="Proteomes" id="UP000655225"/>
    </source>
</evidence>
<keyword evidence="8" id="KW-1185">Reference proteome</keyword>
<evidence type="ECO:0000256" key="6">
    <source>
        <dbReference type="SAM" id="Phobius"/>
    </source>
</evidence>
<evidence type="ECO:0000313" key="7">
    <source>
        <dbReference type="EMBL" id="KAF8399294.1"/>
    </source>
</evidence>
<proteinExistence type="predicted"/>
<feature type="transmembrane region" description="Helical" evidence="6">
    <location>
        <begin position="319"/>
        <end position="338"/>
    </location>
</feature>
<feature type="transmembrane region" description="Helical" evidence="6">
    <location>
        <begin position="249"/>
        <end position="270"/>
    </location>
</feature>
<keyword evidence="2 6" id="KW-0812">Transmembrane</keyword>
<accession>A0A834Z0A2</accession>
<evidence type="ECO:0000256" key="5">
    <source>
        <dbReference type="SAM" id="MobiDB-lite"/>
    </source>
</evidence>
<gene>
    <name evidence="7" type="ORF">HHK36_015159</name>
</gene>
<evidence type="ECO:0000256" key="1">
    <source>
        <dbReference type="ARBA" id="ARBA00004141"/>
    </source>
</evidence>
<comment type="subcellular location">
    <subcellularLocation>
        <location evidence="1">Membrane</location>
        <topology evidence="1">Multi-pass membrane protein</topology>
    </subcellularLocation>
</comment>
<dbReference type="PANTHER" id="PTHR31218">
    <property type="entry name" value="WAT1-RELATED PROTEIN"/>
    <property type="match status" value="1"/>
</dbReference>